<proteinExistence type="predicted"/>
<dbReference type="EMBL" id="CP000142">
    <property type="protein sequence ID" value="ABA88852.1"/>
    <property type="molecule type" value="Genomic_DNA"/>
</dbReference>
<dbReference type="KEGG" id="pca:Pcar_1608"/>
<organism evidence="1 2">
    <name type="scientific">Syntrophotalea carbinolica (strain DSM 2380 / NBRC 103641 / GraBd1)</name>
    <name type="common">Pelobacter carbinolicus</name>
    <dbReference type="NCBI Taxonomy" id="338963"/>
    <lineage>
        <taxon>Bacteria</taxon>
        <taxon>Pseudomonadati</taxon>
        <taxon>Thermodesulfobacteriota</taxon>
        <taxon>Desulfuromonadia</taxon>
        <taxon>Desulfuromonadales</taxon>
        <taxon>Syntrophotaleaceae</taxon>
        <taxon>Syntrophotalea</taxon>
    </lineage>
</organism>
<accession>Q3A455</accession>
<name>Q3A455_SYNC1</name>
<dbReference type="AlphaFoldDB" id="Q3A455"/>
<reference evidence="2" key="1">
    <citation type="submission" date="2005-10" db="EMBL/GenBank/DDBJ databases">
        <title>Complete sequence of Pelobacter carbinolicus DSM 2380.</title>
        <authorList>
            <person name="Copeland A."/>
            <person name="Lucas S."/>
            <person name="Lapidus A."/>
            <person name="Barry K."/>
            <person name="Detter J.C."/>
            <person name="Glavina T."/>
            <person name="Hammon N."/>
            <person name="Israni S."/>
            <person name="Pitluck S."/>
            <person name="Chertkov O."/>
            <person name="Schmutz J."/>
            <person name="Larimer F."/>
            <person name="Land M."/>
            <person name="Kyrpides N."/>
            <person name="Ivanova N."/>
            <person name="Richardson P."/>
        </authorList>
    </citation>
    <scope>NUCLEOTIDE SEQUENCE [LARGE SCALE GENOMIC DNA]</scope>
    <source>
        <strain evidence="2">DSM 2380 / NBRC 103641 / GraBd1</strain>
    </source>
</reference>
<gene>
    <name evidence="1" type="ordered locus">Pcar_1608</name>
</gene>
<dbReference type="STRING" id="338963.Pcar_1608"/>
<dbReference type="RefSeq" id="WP_011341339.1">
    <property type="nucleotide sequence ID" value="NC_007498.2"/>
</dbReference>
<keyword evidence="2" id="KW-1185">Reference proteome</keyword>
<evidence type="ECO:0000313" key="1">
    <source>
        <dbReference type="EMBL" id="ABA88852.1"/>
    </source>
</evidence>
<protein>
    <submittedName>
        <fullName evidence="1">Uncharacterized protein</fullName>
    </submittedName>
</protein>
<dbReference type="Proteomes" id="UP000002534">
    <property type="component" value="Chromosome"/>
</dbReference>
<dbReference type="HOGENOM" id="CLU_1823525_0_0_7"/>
<dbReference type="OrthoDB" id="5405856at2"/>
<evidence type="ECO:0000313" key="2">
    <source>
        <dbReference type="Proteomes" id="UP000002534"/>
    </source>
</evidence>
<sequence>MIPSLSFLREQLTVEALDDDQVAVTVVLPAELVRSYCFFLDSLAGFFRTTDRHSTIARALARTKSSSINQEAEDLKAAYRDRLVKSYDKYVAGGLNHKEAIKHIVSDLQKISHPWRTREVVSSTLKAAGRSGYTYRSRRGN</sequence>
<reference evidence="1 2" key="2">
    <citation type="journal article" date="2012" name="BMC Genomics">
        <title>The genome of Pelobacter carbinolicus reveals surprising metabolic capabilities and physiological features.</title>
        <authorList>
            <person name="Aklujkar M."/>
            <person name="Haveman S.A."/>
            <person name="Didonato R.Jr."/>
            <person name="Chertkov O."/>
            <person name="Han C.S."/>
            <person name="Land M.L."/>
            <person name="Brown P."/>
            <person name="Lovley D.R."/>
        </authorList>
    </citation>
    <scope>NUCLEOTIDE SEQUENCE [LARGE SCALE GENOMIC DNA]</scope>
    <source>
        <strain evidence="2">DSM 2380 / NBRC 103641 / GraBd1</strain>
    </source>
</reference>